<keyword evidence="2" id="KW-1015">Disulfide bond</keyword>
<dbReference type="AlphaFoldDB" id="B3RIT3"/>
<keyword evidence="1" id="KW-0677">Repeat</keyword>
<feature type="domain" description="Ig-like" evidence="6">
    <location>
        <begin position="23"/>
        <end position="120"/>
    </location>
</feature>
<dbReference type="SMART" id="SM00060">
    <property type="entry name" value="FN3"/>
    <property type="match status" value="4"/>
</dbReference>
<dbReference type="InterPro" id="IPR013783">
    <property type="entry name" value="Ig-like_fold"/>
</dbReference>
<dbReference type="SUPFAM" id="SSF49265">
    <property type="entry name" value="Fibronectin type III"/>
    <property type="match status" value="2"/>
</dbReference>
<keyword evidence="5" id="KW-0732">Signal</keyword>
<sequence length="895" mass="99851">MALYLFIWYNIFRYCLSVYNTKPQLQQALRQIVNVAIGNKALLVCTVSGYPQPNVTWSKKNPSTDILTTISNNNTSKYQVDRLQGYLTINGIQQEDQGIYVCIAANIYGTANGTYQVIVRHKAEIISPPKQTIVVVNNFATLACTAKGDKTVVIKWWKNNTEINQYQHSRIVIRNRVINQGNDGKLFHIKSELEIMPAVVEDNGSYTCQATNGYGVDNRQAGLIVQTKPSPPSNLQSFNVTSTSIILRWSKPLYYGHSDLTEYKIIMRSQLESVDYFSSASPDKWNTTIKSLYPGVQYIVTMQAVNSIGTSKRSQSITVNTLEAAPSEPPSSLNLESLSSQSIRVSWEPPALKKRNGILHGYRITYRAAGGIAQHLNITDKGLRSYVLVKLKSLTYYNVAIQAYNSKGISPKTVEKQVRTKEGAPTKAPTDLRLINRSSQVLTITWSPPQPEPQNYTRIITYLVIYFQIDGDIRGELRLAGNQVVAVVSGLLPYNKYQFKVLALTSGGSGPWSQPITFETDEAAPSPPILKLVNTHSQFIEVKWSEPRVIQGILRSYNICWYSYAKDHQCVSLLYINQRYTIGNLNPDQVYFIYVIAFTDAGNSDNSNIVEVRTLALAPPISGARRALQIQEIVGLIIGSILIIIIQTRSAPLADTVRVNDSAREGIRTIPNYDYQSMARPSDRACMRDTSLHLPPTSASPTPNLSNGDKYSVVSLKTTCSSDYDAGSEGVPEQNISLHPPEKKYYKRTYRPTLHEVNELSQSDEEASPSLSPFPTTSYPDLVTRTTMNNRYTDCSSRGHSPSNGVSRHFYESIPQSYFSPQQDDQQSIGYVSDTRSTVNNCGSDNESRFGMPELLSASDYSRFHVGNEGRLPENTRILSQNELRSATIASAIKL</sequence>
<dbReference type="InterPro" id="IPR036116">
    <property type="entry name" value="FN3_sf"/>
</dbReference>
<dbReference type="HOGENOM" id="CLU_323225_0_0_1"/>
<evidence type="ECO:0000256" key="5">
    <source>
        <dbReference type="SAM" id="SignalP"/>
    </source>
</evidence>
<dbReference type="GeneID" id="6748861"/>
<feature type="domain" description="Fibronectin type-III" evidence="7">
    <location>
        <begin position="231"/>
        <end position="324"/>
    </location>
</feature>
<dbReference type="InterPro" id="IPR013098">
    <property type="entry name" value="Ig_I-set"/>
</dbReference>
<dbReference type="CTD" id="6748861"/>
<evidence type="ECO:0000256" key="3">
    <source>
        <dbReference type="ARBA" id="ARBA00023319"/>
    </source>
</evidence>
<dbReference type="STRING" id="10228.B3RIT3"/>
<dbReference type="SUPFAM" id="SSF48726">
    <property type="entry name" value="Immunoglobulin"/>
    <property type="match status" value="2"/>
</dbReference>
<feature type="region of interest" description="Disordered" evidence="4">
    <location>
        <begin position="759"/>
        <end position="782"/>
    </location>
</feature>
<keyword evidence="3" id="KW-0393">Immunoglobulin domain</keyword>
<feature type="compositionally biased region" description="Polar residues" evidence="4">
    <location>
        <begin position="769"/>
        <end position="782"/>
    </location>
</feature>
<dbReference type="CDD" id="cd00063">
    <property type="entry name" value="FN3"/>
    <property type="match status" value="4"/>
</dbReference>
<evidence type="ECO:0000256" key="2">
    <source>
        <dbReference type="ARBA" id="ARBA00023157"/>
    </source>
</evidence>
<dbReference type="Pfam" id="PF07679">
    <property type="entry name" value="I-set"/>
    <property type="match status" value="1"/>
</dbReference>
<proteinExistence type="predicted"/>
<gene>
    <name evidence="8" type="ORF">TRIADDRAFT_51357</name>
</gene>
<dbReference type="PhylomeDB" id="B3RIT3"/>
<dbReference type="EMBL" id="DS985241">
    <property type="protein sequence ID" value="EDV28444.1"/>
    <property type="molecule type" value="Genomic_DNA"/>
</dbReference>
<dbReference type="Pfam" id="PF13927">
    <property type="entry name" value="Ig_3"/>
    <property type="match status" value="1"/>
</dbReference>
<dbReference type="PROSITE" id="PS50835">
    <property type="entry name" value="IG_LIKE"/>
    <property type="match status" value="2"/>
</dbReference>
<feature type="chain" id="PRO_5002798159" evidence="5">
    <location>
        <begin position="18"/>
        <end position="895"/>
    </location>
</feature>
<dbReference type="PANTHER" id="PTHR13817:SF166">
    <property type="entry name" value="NEURONAL IGCAM-RELATED"/>
    <property type="match status" value="1"/>
</dbReference>
<evidence type="ECO:0000313" key="9">
    <source>
        <dbReference type="Proteomes" id="UP000009022"/>
    </source>
</evidence>
<dbReference type="InParanoid" id="B3RIT3"/>
<dbReference type="Gene3D" id="2.60.40.10">
    <property type="entry name" value="Immunoglobulins"/>
    <property type="match status" value="6"/>
</dbReference>
<dbReference type="FunFam" id="2.60.40.10:FF:000032">
    <property type="entry name" value="palladin isoform X1"/>
    <property type="match status" value="1"/>
</dbReference>
<evidence type="ECO:0000259" key="6">
    <source>
        <dbReference type="PROSITE" id="PS50835"/>
    </source>
</evidence>
<dbReference type="RefSeq" id="XP_002107646.1">
    <property type="nucleotide sequence ID" value="XM_002107610.1"/>
</dbReference>
<dbReference type="InterPro" id="IPR036179">
    <property type="entry name" value="Ig-like_dom_sf"/>
</dbReference>
<feature type="signal peptide" evidence="5">
    <location>
        <begin position="1"/>
        <end position="17"/>
    </location>
</feature>
<evidence type="ECO:0000256" key="4">
    <source>
        <dbReference type="SAM" id="MobiDB-lite"/>
    </source>
</evidence>
<feature type="domain" description="Ig-like" evidence="6">
    <location>
        <begin position="123"/>
        <end position="224"/>
    </location>
</feature>
<evidence type="ECO:0000256" key="1">
    <source>
        <dbReference type="ARBA" id="ARBA00022737"/>
    </source>
</evidence>
<name>B3RIT3_TRIAD</name>
<dbReference type="KEGG" id="tad:TRIADDRAFT_51357"/>
<dbReference type="SMART" id="SM00408">
    <property type="entry name" value="IGc2"/>
    <property type="match status" value="2"/>
</dbReference>
<dbReference type="InterPro" id="IPR003961">
    <property type="entry name" value="FN3_dom"/>
</dbReference>
<dbReference type="InterPro" id="IPR007110">
    <property type="entry name" value="Ig-like_dom"/>
</dbReference>
<dbReference type="InterPro" id="IPR003598">
    <property type="entry name" value="Ig_sub2"/>
</dbReference>
<dbReference type="Proteomes" id="UP000009022">
    <property type="component" value="Unassembled WGS sequence"/>
</dbReference>
<feature type="domain" description="Fibronectin type-III" evidence="7">
    <location>
        <begin position="524"/>
        <end position="617"/>
    </location>
</feature>
<dbReference type="OrthoDB" id="6429135at2759"/>
<dbReference type="OMA" id="HAYTNVY"/>
<dbReference type="PROSITE" id="PS50853">
    <property type="entry name" value="FN3"/>
    <property type="match status" value="4"/>
</dbReference>
<feature type="domain" description="Fibronectin type-III" evidence="7">
    <location>
        <begin position="428"/>
        <end position="523"/>
    </location>
</feature>
<organism evidence="8 9">
    <name type="scientific">Trichoplax adhaerens</name>
    <name type="common">Trichoplax reptans</name>
    <dbReference type="NCBI Taxonomy" id="10228"/>
    <lineage>
        <taxon>Eukaryota</taxon>
        <taxon>Metazoa</taxon>
        <taxon>Placozoa</taxon>
        <taxon>Uniplacotomia</taxon>
        <taxon>Trichoplacea</taxon>
        <taxon>Trichoplacidae</taxon>
        <taxon>Trichoplax</taxon>
    </lineage>
</organism>
<evidence type="ECO:0000259" key="7">
    <source>
        <dbReference type="PROSITE" id="PS50853"/>
    </source>
</evidence>
<dbReference type="FunFam" id="2.60.40.10:FF:000028">
    <property type="entry name" value="Neuronal cell adhesion molecule"/>
    <property type="match status" value="1"/>
</dbReference>
<reference evidence="8 9" key="1">
    <citation type="journal article" date="2008" name="Nature">
        <title>The Trichoplax genome and the nature of placozoans.</title>
        <authorList>
            <person name="Srivastava M."/>
            <person name="Begovic E."/>
            <person name="Chapman J."/>
            <person name="Putnam N.H."/>
            <person name="Hellsten U."/>
            <person name="Kawashima T."/>
            <person name="Kuo A."/>
            <person name="Mitros T."/>
            <person name="Salamov A."/>
            <person name="Carpenter M.L."/>
            <person name="Signorovitch A.Y."/>
            <person name="Moreno M.A."/>
            <person name="Kamm K."/>
            <person name="Grimwood J."/>
            <person name="Schmutz J."/>
            <person name="Shapiro H."/>
            <person name="Grigoriev I.V."/>
            <person name="Buss L.W."/>
            <person name="Schierwater B."/>
            <person name="Dellaporta S.L."/>
            <person name="Rokhsar D.S."/>
        </authorList>
    </citation>
    <scope>NUCLEOTIDE SEQUENCE [LARGE SCALE GENOMIC DNA]</scope>
    <source>
        <strain evidence="8 9">Grell-BS-1999</strain>
    </source>
</reference>
<dbReference type="Pfam" id="PF00041">
    <property type="entry name" value="fn3"/>
    <property type="match status" value="4"/>
</dbReference>
<keyword evidence="9" id="KW-1185">Reference proteome</keyword>
<protein>
    <submittedName>
        <fullName evidence="8">Uncharacterized protein</fullName>
    </submittedName>
</protein>
<dbReference type="SMART" id="SM00409">
    <property type="entry name" value="IG"/>
    <property type="match status" value="2"/>
</dbReference>
<feature type="domain" description="Fibronectin type-III" evidence="7">
    <location>
        <begin position="329"/>
        <end position="423"/>
    </location>
</feature>
<dbReference type="InterPro" id="IPR003599">
    <property type="entry name" value="Ig_sub"/>
</dbReference>
<dbReference type="CDD" id="cd00096">
    <property type="entry name" value="Ig"/>
    <property type="match status" value="1"/>
</dbReference>
<dbReference type="eggNOG" id="KOG3510">
    <property type="taxonomic scope" value="Eukaryota"/>
</dbReference>
<dbReference type="PANTHER" id="PTHR13817">
    <property type="entry name" value="TITIN"/>
    <property type="match status" value="1"/>
</dbReference>
<dbReference type="InterPro" id="IPR050964">
    <property type="entry name" value="Striated_Muscle_Regulatory"/>
</dbReference>
<accession>B3RIT3</accession>
<evidence type="ECO:0000313" key="8">
    <source>
        <dbReference type="EMBL" id="EDV28444.1"/>
    </source>
</evidence>